<dbReference type="Gene3D" id="3.60.15.10">
    <property type="entry name" value="Ribonuclease Z/Hydroxyacylglutathione hydrolase-like"/>
    <property type="match status" value="1"/>
</dbReference>
<dbReference type="SUPFAM" id="SSF56281">
    <property type="entry name" value="Metallo-hydrolase/oxidoreductase"/>
    <property type="match status" value="1"/>
</dbReference>
<proteinExistence type="predicted"/>
<dbReference type="Proteomes" id="UP000019260">
    <property type="component" value="Chromosome"/>
</dbReference>
<dbReference type="EMBL" id="CP006720">
    <property type="protein sequence ID" value="AHI57533.1"/>
    <property type="molecule type" value="Genomic_DNA"/>
</dbReference>
<dbReference type="eggNOG" id="COG2333">
    <property type="taxonomic scope" value="Bacteria"/>
</dbReference>
<evidence type="ECO:0000313" key="1">
    <source>
        <dbReference type="EMBL" id="AHI57533.1"/>
    </source>
</evidence>
<dbReference type="KEGG" id="smia:P344_00800"/>
<name>W6AJN8_9MOLU</name>
<evidence type="ECO:0000313" key="2">
    <source>
        <dbReference type="Proteomes" id="UP000019260"/>
    </source>
</evidence>
<evidence type="ECO:0008006" key="3">
    <source>
        <dbReference type="Google" id="ProtNLM"/>
    </source>
</evidence>
<gene>
    <name evidence="1" type="ORF">P344_00800</name>
</gene>
<protein>
    <recommendedName>
        <fullName evidence="3">Metallo-beta-lactamase domain-containing protein</fullName>
    </recommendedName>
</protein>
<accession>W6AJN8</accession>
<dbReference type="HOGENOM" id="CLU_1969150_0_0_14"/>
<organism evidence="1 2">
    <name type="scientific">Spiroplasma mirum ATCC 29335</name>
    <dbReference type="NCBI Taxonomy" id="838561"/>
    <lineage>
        <taxon>Bacteria</taxon>
        <taxon>Bacillati</taxon>
        <taxon>Mycoplasmatota</taxon>
        <taxon>Mollicutes</taxon>
        <taxon>Entomoplasmatales</taxon>
        <taxon>Spiroplasmataceae</taxon>
        <taxon>Spiroplasma</taxon>
    </lineage>
</organism>
<dbReference type="PANTHER" id="PTHR30619:SF1">
    <property type="entry name" value="RECOMBINATION PROTEIN 2"/>
    <property type="match status" value="1"/>
</dbReference>
<dbReference type="InterPro" id="IPR052159">
    <property type="entry name" value="Competence_DNA_uptake"/>
</dbReference>
<dbReference type="STRING" id="838561.P344_00800"/>
<dbReference type="RefSeq" id="WP_025316961.1">
    <property type="nucleotide sequence ID" value="NZ_CP002082.1"/>
</dbReference>
<dbReference type="OrthoDB" id="9761531at2"/>
<reference evidence="1 2" key="1">
    <citation type="submission" date="2013-09" db="EMBL/GenBank/DDBJ databases">
        <title>Complete genome sequence of Spiroplasma mirum suckling mouse cataract agent.</title>
        <authorList>
            <person name="Landry C.A."/>
            <person name="Bastian F.O."/>
            <person name="Thune R.L."/>
        </authorList>
    </citation>
    <scope>NUCLEOTIDE SEQUENCE [LARGE SCALE GENOMIC DNA]</scope>
    <source>
        <strain evidence="1 2">SMCA</strain>
    </source>
</reference>
<dbReference type="AlphaFoldDB" id="W6AJN8"/>
<sequence>MHRNENAYNENNNSLVILITVKNQYFLLMGDASKTIEDKLLNFAWPPIDLLQVSYHGLSTAFSEEFISKIKPKTCFISATHDYQQNFPTAKTLATLNKYHCQIYQTNISHNLVYNINERAKSYLTTF</sequence>
<dbReference type="InterPro" id="IPR036866">
    <property type="entry name" value="RibonucZ/Hydroxyglut_hydro"/>
</dbReference>
<keyword evidence="2" id="KW-1185">Reference proteome</keyword>
<dbReference type="PATRIC" id="fig|838561.3.peg.156"/>
<dbReference type="PANTHER" id="PTHR30619">
    <property type="entry name" value="DNA INTERNALIZATION/COMPETENCE PROTEIN COMEC/REC2"/>
    <property type="match status" value="1"/>
</dbReference>